<dbReference type="EMBL" id="POTX01000471">
    <property type="protein sequence ID" value="PZF82546.1"/>
    <property type="molecule type" value="Genomic_DNA"/>
</dbReference>
<comment type="caution">
    <text evidence="1">The sequence shown here is derived from an EMBL/GenBank/DDBJ whole genome shotgun (WGS) entry which is preliminary data.</text>
</comment>
<proteinExistence type="predicted"/>
<evidence type="ECO:0000313" key="2">
    <source>
        <dbReference type="Proteomes" id="UP000248627"/>
    </source>
</evidence>
<evidence type="ECO:0000313" key="1">
    <source>
        <dbReference type="EMBL" id="PZF82546.1"/>
    </source>
</evidence>
<sequence length="308" mass="33959">PPTAGVPAARWRALLAAHEERADSLTAAHRARRATGERHAIDDFLYDYYGTRPSALRRWHPGVGAALVPAPDGPAPHRQWRWYATDADGLVGFDAAAFLADRADSVRFIHRLLSAIASRPAFTGCFGLHEWAMVYRQREHRHPLPLRLGQAGTDAVVESHPIRCTHFDAFRFFTPDAVHLNRVRPTRESQVELDQPGCLHAAMDCHKWATKLGPAVPGELALDCFELARDIRLLDMQASPYDLSSYGQPAVAIETPEGKAEYVARQREFSHRAGELRTRLIKVCAAVLGSAEVDAGRAPTAPVRTGSS</sequence>
<reference evidence="1 2" key="1">
    <citation type="submission" date="2018-01" db="EMBL/GenBank/DDBJ databases">
        <title>Draft genome sequence of Jishengella endophytica.</title>
        <authorList>
            <person name="Sahin N."/>
            <person name="Ay H."/>
            <person name="Saygin H."/>
        </authorList>
    </citation>
    <scope>NUCLEOTIDE SEQUENCE [LARGE SCALE GENOMIC DNA]</scope>
    <source>
        <strain evidence="1 2">DSM 45430</strain>
    </source>
</reference>
<gene>
    <name evidence="1" type="ORF">C1I93_30545</name>
</gene>
<name>A0A2W2C9R7_9ACTN</name>
<dbReference type="AlphaFoldDB" id="A0A2W2C9R7"/>
<protein>
    <submittedName>
        <fullName evidence="1">3-methyladenine DNA glycosylase</fullName>
    </submittedName>
</protein>
<accession>A0A2W2C9R7</accession>
<organism evidence="1 2">
    <name type="scientific">Micromonospora endophytica</name>
    <dbReference type="NCBI Taxonomy" id="515350"/>
    <lineage>
        <taxon>Bacteria</taxon>
        <taxon>Bacillati</taxon>
        <taxon>Actinomycetota</taxon>
        <taxon>Actinomycetes</taxon>
        <taxon>Micromonosporales</taxon>
        <taxon>Micromonosporaceae</taxon>
        <taxon>Micromonospora</taxon>
    </lineage>
</organism>
<keyword evidence="2" id="KW-1185">Reference proteome</keyword>
<dbReference type="Proteomes" id="UP000248627">
    <property type="component" value="Unassembled WGS sequence"/>
</dbReference>
<feature type="non-terminal residue" evidence="1">
    <location>
        <position position="1"/>
    </location>
</feature>